<organism evidence="2 3">
    <name type="scientific">Actinoplanes auranticolor</name>
    <dbReference type="NCBI Taxonomy" id="47988"/>
    <lineage>
        <taxon>Bacteria</taxon>
        <taxon>Bacillati</taxon>
        <taxon>Actinomycetota</taxon>
        <taxon>Actinomycetes</taxon>
        <taxon>Micromonosporales</taxon>
        <taxon>Micromonosporaceae</taxon>
        <taxon>Actinoplanes</taxon>
    </lineage>
</organism>
<feature type="region of interest" description="Disordered" evidence="1">
    <location>
        <begin position="56"/>
        <end position="77"/>
    </location>
</feature>
<accession>A0A919SMZ2</accession>
<reference evidence="2" key="1">
    <citation type="submission" date="2021-03" db="EMBL/GenBank/DDBJ databases">
        <title>Whole genome shotgun sequence of Actinoplanes auranticolor NBRC 12245.</title>
        <authorList>
            <person name="Komaki H."/>
            <person name="Tamura T."/>
        </authorList>
    </citation>
    <scope>NUCLEOTIDE SEQUENCE</scope>
    <source>
        <strain evidence="2">NBRC 12245</strain>
    </source>
</reference>
<name>A0A919SMZ2_9ACTN</name>
<gene>
    <name evidence="2" type="ORF">Aau02nite_61100</name>
</gene>
<dbReference type="AlphaFoldDB" id="A0A919SMZ2"/>
<dbReference type="EMBL" id="BOQL01000050">
    <property type="protein sequence ID" value="GIM74464.1"/>
    <property type="molecule type" value="Genomic_DNA"/>
</dbReference>
<comment type="caution">
    <text evidence="2">The sequence shown here is derived from an EMBL/GenBank/DDBJ whole genome shotgun (WGS) entry which is preliminary data.</text>
</comment>
<feature type="region of interest" description="Disordered" evidence="1">
    <location>
        <begin position="106"/>
        <end position="135"/>
    </location>
</feature>
<evidence type="ECO:0000313" key="3">
    <source>
        <dbReference type="Proteomes" id="UP000681340"/>
    </source>
</evidence>
<sequence>MIQSSTAATTAAATVNARVFTVPAPVREAFPVDTVEFIPHPSFRDAPRRAQDIARCAAQTRAHRNSQRTSGDDIGTGARHAEGALARLLSGDHAMRNHCSFVDDRIKEPNHAAGAPPTADTNTDRPRARWRRRSI</sequence>
<protein>
    <submittedName>
        <fullName evidence="2">Uncharacterized protein</fullName>
    </submittedName>
</protein>
<proteinExistence type="predicted"/>
<dbReference type="Proteomes" id="UP000681340">
    <property type="component" value="Unassembled WGS sequence"/>
</dbReference>
<keyword evidence="3" id="KW-1185">Reference proteome</keyword>
<evidence type="ECO:0000313" key="2">
    <source>
        <dbReference type="EMBL" id="GIM74464.1"/>
    </source>
</evidence>
<evidence type="ECO:0000256" key="1">
    <source>
        <dbReference type="SAM" id="MobiDB-lite"/>
    </source>
</evidence>